<dbReference type="PROSITE" id="PS50112">
    <property type="entry name" value="PAS"/>
    <property type="match status" value="3"/>
</dbReference>
<dbReference type="InterPro" id="IPR036097">
    <property type="entry name" value="HisK_dim/P_sf"/>
</dbReference>
<reference evidence="19 20" key="1">
    <citation type="submission" date="2020-02" db="EMBL/GenBank/DDBJ databases">
        <title>Rhodobacter translucens sp. nov., a novel bacterium isolated from activated sludge.</title>
        <authorList>
            <person name="Liu J."/>
        </authorList>
    </citation>
    <scope>NUCLEOTIDE SEQUENCE [LARGE SCALE GENOMIC DNA]</scope>
    <source>
        <strain evidence="19 20">HX-7-19</strain>
    </source>
</reference>
<dbReference type="InterPro" id="IPR050351">
    <property type="entry name" value="BphY/WalK/GraS-like"/>
</dbReference>
<dbReference type="Pfam" id="PF13426">
    <property type="entry name" value="PAS_9"/>
    <property type="match status" value="1"/>
</dbReference>
<evidence type="ECO:0000313" key="19">
    <source>
        <dbReference type="EMBL" id="NGQ91427.1"/>
    </source>
</evidence>
<dbReference type="FunFam" id="1.10.287.130:FF:000001">
    <property type="entry name" value="Two-component sensor histidine kinase"/>
    <property type="match status" value="1"/>
</dbReference>
<keyword evidence="10 14" id="KW-1133">Transmembrane helix</keyword>
<evidence type="ECO:0000256" key="4">
    <source>
        <dbReference type="ARBA" id="ARBA00022553"/>
    </source>
</evidence>
<sequence length="1065" mass="116950">MHAKLGAILILSMLALAGTYFKITMFGTIAFVFGTVVALVAVRLVGLGGALIVALVGASYTWVAWGHPYAMLISVLEVLVVGYFARRSDNLALIDVAFWVVLGAPLAFVTYVTALELSWASSAFVALKLSVNGVFNAVFAGLVLGVLPGLLPSTIRRLPKMSYDALLFHTLAFVALIATLALTIADSRDDQRSRLQDVSTFLWFVGNDVLQSLSKDPEAHPTAERYSGRLASMLGAAGDRSGIAGSLTIAKVATDGSIVPLSGEARSFGKTGSVIVRPDGLAIWSPARDRHEILRTRESVYFVSLPVGAVSDMAALRVELRAAPVVDALEASGRWNLLMLTGAMVFVFIASRLLSLQLSTPLRRLSEATGNLPSLIRSGSHGIDLPESAVLEIDQVSASFRDMTGELRQMFIERDELNRTLEARVLERTRQLDLMSQVARQTTNGVVVTDPEGRATWVNEAFERMTGFAASEMIGQVPGHLLQRMAPPDEIMQVMQDGLANRKSFHVEILNHTKGGKPYWIDLQCNPMEDAEGRHIGFIAIQNDVTERMAMQRSLQQSLERLQLSTEVAELGVWSLDPETSRIDWNEQNHRLAGISPGQDIRQEWIARTHPEDAAFIDAKIRELIVRQSGDASFEFRLNHPEKGERTLSSIARAIQENGRLVRITGVTWDVTDERLAADLLKRSLQHNEAILNNVDDAIITIDTRGLIASCNRATELIFGYKTEEMLGKSISMVMPSHHAAQHDRYIGLYQRGGTSRVVGQVGQFEAVRANGEIFPVELAVTEIDAGDGRFFMGILRDITERKKIEKMQSEFLATVNHELRTPLTSIKGTLSLLRSGVAGQLNESGERIVAAALRNAEQLGRMVEEMLDLERMQQGKLEILCTAERADHLVVQAVEMNRVLAGDRKIRIAIGPEPLPEAIVSVDGPRVIQILTNFLSNAIKFSHQGDTIDVRMVLRNGLVRISVIDHGPGIPRDKQSLLFQKFAQLDTSDARLHRGAGLGLAISRELALRMGGRVGLQSDEGEGSEFWAEFPCIDLPSQPVSSPVRAGMQRPLEMMSDERQAGRD</sequence>
<dbReference type="GO" id="GO:0006355">
    <property type="term" value="P:regulation of DNA-templated transcription"/>
    <property type="evidence" value="ECO:0007669"/>
    <property type="project" value="InterPro"/>
</dbReference>
<dbReference type="SMART" id="SM00091">
    <property type="entry name" value="PAS"/>
    <property type="match status" value="3"/>
</dbReference>
<dbReference type="Proteomes" id="UP000474758">
    <property type="component" value="Unassembled WGS sequence"/>
</dbReference>
<dbReference type="AlphaFoldDB" id="A0A6M1TUL5"/>
<accession>A0A6M1TUL5</accession>
<dbReference type="CDD" id="cd00082">
    <property type="entry name" value="HisKA"/>
    <property type="match status" value="1"/>
</dbReference>
<dbReference type="PANTHER" id="PTHR42878:SF7">
    <property type="entry name" value="SENSOR HISTIDINE KINASE GLRK"/>
    <property type="match status" value="1"/>
</dbReference>
<dbReference type="GO" id="GO:0030295">
    <property type="term" value="F:protein kinase activator activity"/>
    <property type="evidence" value="ECO:0007669"/>
    <property type="project" value="TreeGrafter"/>
</dbReference>
<keyword evidence="4" id="KW-0597">Phosphoprotein</keyword>
<dbReference type="NCBIfam" id="TIGR00229">
    <property type="entry name" value="sensory_box"/>
    <property type="match status" value="2"/>
</dbReference>
<dbReference type="PROSITE" id="PS50885">
    <property type="entry name" value="HAMP"/>
    <property type="match status" value="1"/>
</dbReference>
<evidence type="ECO:0000313" key="20">
    <source>
        <dbReference type="Proteomes" id="UP000474758"/>
    </source>
</evidence>
<dbReference type="InterPro" id="IPR004358">
    <property type="entry name" value="Sig_transdc_His_kin-like_C"/>
</dbReference>
<evidence type="ECO:0000256" key="2">
    <source>
        <dbReference type="ARBA" id="ARBA00004141"/>
    </source>
</evidence>
<dbReference type="InterPro" id="IPR000700">
    <property type="entry name" value="PAS-assoc_C"/>
</dbReference>
<keyword evidence="12 14" id="KW-0472">Membrane</keyword>
<evidence type="ECO:0000256" key="12">
    <source>
        <dbReference type="ARBA" id="ARBA00023136"/>
    </source>
</evidence>
<comment type="catalytic activity">
    <reaction evidence="1">
        <text>ATP + protein L-histidine = ADP + protein N-phospho-L-histidine.</text>
        <dbReference type="EC" id="2.7.13.3"/>
    </reaction>
</comment>
<evidence type="ECO:0000259" key="15">
    <source>
        <dbReference type="PROSITE" id="PS50109"/>
    </source>
</evidence>
<name>A0A6M1TUL5_9RHOB</name>
<dbReference type="EC" id="2.7.13.3" evidence="3"/>
<dbReference type="Pfam" id="PF08447">
    <property type="entry name" value="PAS_3"/>
    <property type="match status" value="1"/>
</dbReference>
<dbReference type="InterPro" id="IPR013655">
    <property type="entry name" value="PAS_fold_3"/>
</dbReference>
<evidence type="ECO:0000259" key="16">
    <source>
        <dbReference type="PROSITE" id="PS50112"/>
    </source>
</evidence>
<evidence type="ECO:0000256" key="6">
    <source>
        <dbReference type="ARBA" id="ARBA00022692"/>
    </source>
</evidence>
<dbReference type="InterPro" id="IPR035965">
    <property type="entry name" value="PAS-like_dom_sf"/>
</dbReference>
<dbReference type="Gene3D" id="6.10.340.10">
    <property type="match status" value="1"/>
</dbReference>
<keyword evidence="11" id="KW-0902">Two-component regulatory system</keyword>
<dbReference type="InterPro" id="IPR001610">
    <property type="entry name" value="PAC"/>
</dbReference>
<keyword evidence="6 14" id="KW-0812">Transmembrane</keyword>
<feature type="transmembrane region" description="Helical" evidence="14">
    <location>
        <begin position="166"/>
        <end position="185"/>
    </location>
</feature>
<evidence type="ECO:0000256" key="3">
    <source>
        <dbReference type="ARBA" id="ARBA00012438"/>
    </source>
</evidence>
<dbReference type="PROSITE" id="PS50109">
    <property type="entry name" value="HIS_KIN"/>
    <property type="match status" value="1"/>
</dbReference>
<dbReference type="CDD" id="cd16922">
    <property type="entry name" value="HATPase_EvgS-ArcB-TorS-like"/>
    <property type="match status" value="1"/>
</dbReference>
<dbReference type="InterPro" id="IPR036890">
    <property type="entry name" value="HATPase_C_sf"/>
</dbReference>
<evidence type="ECO:0000256" key="14">
    <source>
        <dbReference type="SAM" id="Phobius"/>
    </source>
</evidence>
<organism evidence="19 20">
    <name type="scientific">Paragemmobacter kunshanensis</name>
    <dbReference type="NCBI Taxonomy" id="2583234"/>
    <lineage>
        <taxon>Bacteria</taxon>
        <taxon>Pseudomonadati</taxon>
        <taxon>Pseudomonadota</taxon>
        <taxon>Alphaproteobacteria</taxon>
        <taxon>Rhodobacterales</taxon>
        <taxon>Paracoccaceae</taxon>
        <taxon>Paragemmobacter</taxon>
    </lineage>
</organism>
<evidence type="ECO:0000259" key="18">
    <source>
        <dbReference type="PROSITE" id="PS50885"/>
    </source>
</evidence>
<dbReference type="SUPFAM" id="SSF47384">
    <property type="entry name" value="Homodimeric domain of signal transducing histidine kinase"/>
    <property type="match status" value="1"/>
</dbReference>
<evidence type="ECO:0000256" key="1">
    <source>
        <dbReference type="ARBA" id="ARBA00000085"/>
    </source>
</evidence>
<dbReference type="InterPro" id="IPR000014">
    <property type="entry name" value="PAS"/>
</dbReference>
<feature type="domain" description="PAS" evidence="16">
    <location>
        <begin position="431"/>
        <end position="489"/>
    </location>
</feature>
<dbReference type="RefSeq" id="WP_165049943.1">
    <property type="nucleotide sequence ID" value="NZ_JAALFE010000009.1"/>
</dbReference>
<feature type="transmembrane region" description="Helical" evidence="14">
    <location>
        <begin position="97"/>
        <end position="117"/>
    </location>
</feature>
<feature type="domain" description="HAMP" evidence="18">
    <location>
        <begin position="356"/>
        <end position="412"/>
    </location>
</feature>
<dbReference type="InterPro" id="IPR013767">
    <property type="entry name" value="PAS_fold"/>
</dbReference>
<dbReference type="SUPFAM" id="SSF55874">
    <property type="entry name" value="ATPase domain of HSP90 chaperone/DNA topoisomerase II/histidine kinase"/>
    <property type="match status" value="1"/>
</dbReference>
<dbReference type="InterPro" id="IPR005467">
    <property type="entry name" value="His_kinase_dom"/>
</dbReference>
<dbReference type="Gene3D" id="3.30.450.20">
    <property type="entry name" value="PAS domain"/>
    <property type="match status" value="3"/>
</dbReference>
<evidence type="ECO:0000256" key="13">
    <source>
        <dbReference type="SAM" id="MobiDB-lite"/>
    </source>
</evidence>
<evidence type="ECO:0000256" key="8">
    <source>
        <dbReference type="ARBA" id="ARBA00022777"/>
    </source>
</evidence>
<feature type="domain" description="Histidine kinase" evidence="15">
    <location>
        <begin position="815"/>
        <end position="1035"/>
    </location>
</feature>
<dbReference type="Gene3D" id="1.10.287.130">
    <property type="match status" value="1"/>
</dbReference>
<evidence type="ECO:0000259" key="17">
    <source>
        <dbReference type="PROSITE" id="PS50113"/>
    </source>
</evidence>
<comment type="subcellular location">
    <subcellularLocation>
        <location evidence="2">Membrane</location>
        <topology evidence="2">Multi-pass membrane protein</topology>
    </subcellularLocation>
</comment>
<proteinExistence type="predicted"/>
<evidence type="ECO:0000256" key="9">
    <source>
        <dbReference type="ARBA" id="ARBA00022840"/>
    </source>
</evidence>
<comment type="caution">
    <text evidence="19">The sequence shown here is derived from an EMBL/GenBank/DDBJ whole genome shotgun (WGS) entry which is preliminary data.</text>
</comment>
<evidence type="ECO:0000256" key="7">
    <source>
        <dbReference type="ARBA" id="ARBA00022741"/>
    </source>
</evidence>
<feature type="transmembrane region" description="Helical" evidence="14">
    <location>
        <begin position="68"/>
        <end position="85"/>
    </location>
</feature>
<gene>
    <name evidence="19" type="ORF">G5V65_11005</name>
</gene>
<feature type="region of interest" description="Disordered" evidence="13">
    <location>
        <begin position="1040"/>
        <end position="1065"/>
    </location>
</feature>
<dbReference type="PRINTS" id="PR00344">
    <property type="entry name" value="BCTRLSENSOR"/>
</dbReference>
<evidence type="ECO:0000256" key="5">
    <source>
        <dbReference type="ARBA" id="ARBA00022679"/>
    </source>
</evidence>
<dbReference type="CDD" id="cd00130">
    <property type="entry name" value="PAS"/>
    <property type="match status" value="3"/>
</dbReference>
<protein>
    <recommendedName>
        <fullName evidence="3">histidine kinase</fullName>
        <ecNumber evidence="3">2.7.13.3</ecNumber>
    </recommendedName>
</protein>
<dbReference type="Gene3D" id="3.30.565.10">
    <property type="entry name" value="Histidine kinase-like ATPase, C-terminal domain"/>
    <property type="match status" value="1"/>
</dbReference>
<feature type="domain" description="PAC" evidence="17">
    <location>
        <begin position="503"/>
        <end position="557"/>
    </location>
</feature>
<dbReference type="EMBL" id="JAALFE010000009">
    <property type="protein sequence ID" value="NGQ91427.1"/>
    <property type="molecule type" value="Genomic_DNA"/>
</dbReference>
<dbReference type="GO" id="GO:0000155">
    <property type="term" value="F:phosphorelay sensor kinase activity"/>
    <property type="evidence" value="ECO:0007669"/>
    <property type="project" value="InterPro"/>
</dbReference>
<evidence type="ECO:0000256" key="10">
    <source>
        <dbReference type="ARBA" id="ARBA00022989"/>
    </source>
</evidence>
<dbReference type="PANTHER" id="PTHR42878">
    <property type="entry name" value="TWO-COMPONENT HISTIDINE KINASE"/>
    <property type="match status" value="1"/>
</dbReference>
<feature type="domain" description="PAS" evidence="16">
    <location>
        <begin position="558"/>
        <end position="628"/>
    </location>
</feature>
<feature type="domain" description="PAC" evidence="17">
    <location>
        <begin position="761"/>
        <end position="811"/>
    </location>
</feature>
<dbReference type="InterPro" id="IPR003594">
    <property type="entry name" value="HATPase_dom"/>
</dbReference>
<dbReference type="SMART" id="SM00388">
    <property type="entry name" value="HisKA"/>
    <property type="match status" value="1"/>
</dbReference>
<keyword evidence="8" id="KW-0418">Kinase</keyword>
<dbReference type="GO" id="GO:0000156">
    <property type="term" value="F:phosphorelay response regulator activity"/>
    <property type="evidence" value="ECO:0007669"/>
    <property type="project" value="TreeGrafter"/>
</dbReference>
<feature type="transmembrane region" description="Helical" evidence="14">
    <location>
        <begin position="31"/>
        <end position="56"/>
    </location>
</feature>
<dbReference type="InterPro" id="IPR003661">
    <property type="entry name" value="HisK_dim/P_dom"/>
</dbReference>
<dbReference type="Pfam" id="PF00989">
    <property type="entry name" value="PAS"/>
    <property type="match status" value="1"/>
</dbReference>
<dbReference type="Pfam" id="PF00512">
    <property type="entry name" value="HisKA"/>
    <property type="match status" value="1"/>
</dbReference>
<dbReference type="GO" id="GO:0016020">
    <property type="term" value="C:membrane"/>
    <property type="evidence" value="ECO:0007669"/>
    <property type="project" value="UniProtKB-SubCell"/>
</dbReference>
<keyword evidence="5" id="KW-0808">Transferase</keyword>
<feature type="transmembrane region" description="Helical" evidence="14">
    <location>
        <begin position="129"/>
        <end position="151"/>
    </location>
</feature>
<dbReference type="GO" id="GO:0007234">
    <property type="term" value="P:osmosensory signaling via phosphorelay pathway"/>
    <property type="evidence" value="ECO:0007669"/>
    <property type="project" value="TreeGrafter"/>
</dbReference>
<keyword evidence="20" id="KW-1185">Reference proteome</keyword>
<feature type="domain" description="PAS" evidence="16">
    <location>
        <begin position="684"/>
        <end position="753"/>
    </location>
</feature>
<feature type="domain" description="PAC" evidence="17">
    <location>
        <begin position="632"/>
        <end position="683"/>
    </location>
</feature>
<keyword evidence="7" id="KW-0547">Nucleotide-binding</keyword>
<dbReference type="SUPFAM" id="SSF55785">
    <property type="entry name" value="PYP-like sensor domain (PAS domain)"/>
    <property type="match status" value="3"/>
</dbReference>
<dbReference type="InterPro" id="IPR003660">
    <property type="entry name" value="HAMP_dom"/>
</dbReference>
<dbReference type="SMART" id="SM00387">
    <property type="entry name" value="HATPase_c"/>
    <property type="match status" value="1"/>
</dbReference>
<dbReference type="SMART" id="SM00086">
    <property type="entry name" value="PAC"/>
    <property type="match status" value="3"/>
</dbReference>
<evidence type="ECO:0000256" key="11">
    <source>
        <dbReference type="ARBA" id="ARBA00023012"/>
    </source>
</evidence>
<keyword evidence="9" id="KW-0067">ATP-binding</keyword>
<dbReference type="Pfam" id="PF02518">
    <property type="entry name" value="HATPase_c"/>
    <property type="match status" value="1"/>
</dbReference>
<dbReference type="PROSITE" id="PS50113">
    <property type="entry name" value="PAC"/>
    <property type="match status" value="3"/>
</dbReference>